<reference evidence="10 11" key="1">
    <citation type="submission" date="2018-11" db="EMBL/GenBank/DDBJ databases">
        <title>Genome sequencing of Lautropia sp. KCOM 2505 (= ChDC F240).</title>
        <authorList>
            <person name="Kook J.-K."/>
            <person name="Park S.-N."/>
            <person name="Lim Y.K."/>
        </authorList>
    </citation>
    <scope>NUCLEOTIDE SEQUENCE [LARGE SCALE GENOMIC DNA]</scope>
    <source>
        <strain evidence="10 11">KCOM 2505</strain>
    </source>
</reference>
<feature type="binding site" evidence="7">
    <location>
        <position position="221"/>
    </location>
    <ligand>
        <name>Mg(2+)</name>
        <dbReference type="ChEBI" id="CHEBI:18420"/>
        <label>1</label>
        <note>catalytic</note>
    </ligand>
</feature>
<gene>
    <name evidence="10" type="ORF">EHV23_06690</name>
</gene>
<dbReference type="AlphaFoldDB" id="A0A426FT32"/>
<keyword evidence="6 7" id="KW-0460">Magnesium</keyword>
<dbReference type="RefSeq" id="WP_125095244.1">
    <property type="nucleotide sequence ID" value="NZ_RRUE01000001.1"/>
</dbReference>
<feature type="compositionally biased region" description="Low complexity" evidence="9">
    <location>
        <begin position="281"/>
        <end position="292"/>
    </location>
</feature>
<dbReference type="PROSITE" id="PS00629">
    <property type="entry name" value="IMP_1"/>
    <property type="match status" value="1"/>
</dbReference>
<evidence type="ECO:0000313" key="10">
    <source>
        <dbReference type="EMBL" id="RRN45817.1"/>
    </source>
</evidence>
<dbReference type="PANTHER" id="PTHR20854">
    <property type="entry name" value="INOSITOL MONOPHOSPHATASE"/>
    <property type="match status" value="1"/>
</dbReference>
<evidence type="ECO:0000256" key="5">
    <source>
        <dbReference type="ARBA" id="ARBA00022801"/>
    </source>
</evidence>
<dbReference type="FunFam" id="3.30.540.10:FF:000003">
    <property type="entry name" value="Inositol-1-monophosphatase"/>
    <property type="match status" value="1"/>
</dbReference>
<evidence type="ECO:0000256" key="1">
    <source>
        <dbReference type="ARBA" id="ARBA00001033"/>
    </source>
</evidence>
<accession>A0A426FT32</accession>
<comment type="similarity">
    <text evidence="3 8">Belongs to the inositol monophosphatase superfamily.</text>
</comment>
<comment type="catalytic activity">
    <reaction evidence="1 8">
        <text>a myo-inositol phosphate + H2O = myo-inositol + phosphate</text>
        <dbReference type="Rhea" id="RHEA:24056"/>
        <dbReference type="ChEBI" id="CHEBI:15377"/>
        <dbReference type="ChEBI" id="CHEBI:17268"/>
        <dbReference type="ChEBI" id="CHEBI:43474"/>
        <dbReference type="ChEBI" id="CHEBI:84139"/>
        <dbReference type="EC" id="3.1.3.25"/>
    </reaction>
</comment>
<feature type="compositionally biased region" description="Basic and acidic residues" evidence="9">
    <location>
        <begin position="301"/>
        <end position="317"/>
    </location>
</feature>
<dbReference type="PROSITE" id="PS00630">
    <property type="entry name" value="IMP_2"/>
    <property type="match status" value="1"/>
</dbReference>
<dbReference type="GO" id="GO:0046872">
    <property type="term" value="F:metal ion binding"/>
    <property type="evidence" value="ECO:0007669"/>
    <property type="project" value="UniProtKB-KW"/>
</dbReference>
<dbReference type="OrthoDB" id="9785695at2"/>
<evidence type="ECO:0000256" key="7">
    <source>
        <dbReference type="PIRSR" id="PIRSR600760-2"/>
    </source>
</evidence>
<dbReference type="InterPro" id="IPR022337">
    <property type="entry name" value="Inositol_monophosphatase_SuhB"/>
</dbReference>
<dbReference type="GO" id="GO:0008934">
    <property type="term" value="F:inositol monophosphate 1-phosphatase activity"/>
    <property type="evidence" value="ECO:0007669"/>
    <property type="project" value="InterPro"/>
</dbReference>
<feature type="region of interest" description="Disordered" evidence="9">
    <location>
        <begin position="273"/>
        <end position="317"/>
    </location>
</feature>
<keyword evidence="11" id="KW-1185">Reference proteome</keyword>
<dbReference type="GO" id="GO:0006020">
    <property type="term" value="P:inositol metabolic process"/>
    <property type="evidence" value="ECO:0007669"/>
    <property type="project" value="TreeGrafter"/>
</dbReference>
<organism evidence="10 11">
    <name type="scientific">Lautropia dentalis</name>
    <dbReference type="NCBI Taxonomy" id="2490857"/>
    <lineage>
        <taxon>Bacteria</taxon>
        <taxon>Pseudomonadati</taxon>
        <taxon>Pseudomonadota</taxon>
        <taxon>Betaproteobacteria</taxon>
        <taxon>Burkholderiales</taxon>
        <taxon>Burkholderiaceae</taxon>
        <taxon>Lautropia</taxon>
    </lineage>
</organism>
<feature type="binding site" evidence="7">
    <location>
        <position position="95"/>
    </location>
    <ligand>
        <name>Mg(2+)</name>
        <dbReference type="ChEBI" id="CHEBI:18420"/>
        <label>1</label>
        <note>catalytic</note>
    </ligand>
</feature>
<dbReference type="EC" id="3.1.3.25" evidence="8"/>
<evidence type="ECO:0000256" key="2">
    <source>
        <dbReference type="ARBA" id="ARBA00001946"/>
    </source>
</evidence>
<feature type="binding site" evidence="7">
    <location>
        <position position="96"/>
    </location>
    <ligand>
        <name>Mg(2+)</name>
        <dbReference type="ChEBI" id="CHEBI:18420"/>
        <label>1</label>
        <note>catalytic</note>
    </ligand>
</feature>
<proteinExistence type="inferred from homology"/>
<evidence type="ECO:0000256" key="8">
    <source>
        <dbReference type="RuleBase" id="RU364068"/>
    </source>
</evidence>
<evidence type="ECO:0000256" key="4">
    <source>
        <dbReference type="ARBA" id="ARBA00022723"/>
    </source>
</evidence>
<keyword evidence="4 7" id="KW-0479">Metal-binding</keyword>
<name>A0A426FT32_9BURK</name>
<dbReference type="InterPro" id="IPR020583">
    <property type="entry name" value="Inositol_monoP_metal-BS"/>
</dbReference>
<dbReference type="InterPro" id="IPR033942">
    <property type="entry name" value="IMPase"/>
</dbReference>
<feature type="binding site" evidence="7">
    <location>
        <position position="67"/>
    </location>
    <ligand>
        <name>Mg(2+)</name>
        <dbReference type="ChEBI" id="CHEBI:18420"/>
        <label>1</label>
        <note>catalytic</note>
    </ligand>
</feature>
<dbReference type="PRINTS" id="PR01959">
    <property type="entry name" value="SBIMPHPHTASE"/>
</dbReference>
<dbReference type="Gene3D" id="3.30.540.10">
    <property type="entry name" value="Fructose-1,6-Bisphosphatase, subunit A, domain 1"/>
    <property type="match status" value="1"/>
</dbReference>
<dbReference type="Gene3D" id="3.40.190.80">
    <property type="match status" value="1"/>
</dbReference>
<dbReference type="SUPFAM" id="SSF56655">
    <property type="entry name" value="Carbohydrate phosphatase"/>
    <property type="match status" value="1"/>
</dbReference>
<sequence length="317" mass="34173">MHPMLNVAVRAARQAGRLITRASVDIETVQITRKDRNDFVTEVDRASEAAIIETLLGAYPGHAILAEESGFQPGRFASHDTPLRDVEHLWIIDPLDGTTNFIHGLPHYCISIALMERGQVTQGLIFDPNRNELFTATRGRGAYLNDRRIRVTKRFRLEDALLGTGFPFRRARTPDAHLGMLRPLVDKGAVMRRTGSAALDLAYVAAGRFDAFFDRGLKAWDMAAGSLMVTEAGGLMGDFSGEAGYLDAGQALAGNPKLFSQLVALLQPAQGDAPAPACTGTADGNATAPAAAPRRKLRARPRTDDAGKAPDAKTGQD</sequence>
<dbReference type="InterPro" id="IPR020550">
    <property type="entry name" value="Inositol_monophosphatase_CS"/>
</dbReference>
<comment type="cofactor">
    <cofactor evidence="2 7 8">
        <name>Mg(2+)</name>
        <dbReference type="ChEBI" id="CHEBI:18420"/>
    </cofactor>
</comment>
<evidence type="ECO:0000256" key="3">
    <source>
        <dbReference type="ARBA" id="ARBA00009759"/>
    </source>
</evidence>
<dbReference type="GO" id="GO:0046854">
    <property type="term" value="P:phosphatidylinositol phosphate biosynthetic process"/>
    <property type="evidence" value="ECO:0007669"/>
    <property type="project" value="InterPro"/>
</dbReference>
<keyword evidence="5 8" id="KW-0378">Hydrolase</keyword>
<dbReference type="GO" id="GO:0007165">
    <property type="term" value="P:signal transduction"/>
    <property type="evidence" value="ECO:0007669"/>
    <property type="project" value="TreeGrafter"/>
</dbReference>
<dbReference type="Pfam" id="PF00459">
    <property type="entry name" value="Inositol_P"/>
    <property type="match status" value="1"/>
</dbReference>
<protein>
    <recommendedName>
        <fullName evidence="8">Inositol-1-monophosphatase</fullName>
        <ecNumber evidence="8">3.1.3.25</ecNumber>
    </recommendedName>
</protein>
<dbReference type="InterPro" id="IPR000760">
    <property type="entry name" value="Inositol_monophosphatase-like"/>
</dbReference>
<dbReference type="PRINTS" id="PR00377">
    <property type="entry name" value="IMPHPHTASES"/>
</dbReference>
<comment type="caution">
    <text evidence="10">The sequence shown here is derived from an EMBL/GenBank/DDBJ whole genome shotgun (WGS) entry which is preliminary data.</text>
</comment>
<dbReference type="PANTHER" id="PTHR20854:SF4">
    <property type="entry name" value="INOSITOL-1-MONOPHOSPHATASE-RELATED"/>
    <property type="match status" value="1"/>
</dbReference>
<evidence type="ECO:0000313" key="11">
    <source>
        <dbReference type="Proteomes" id="UP000270261"/>
    </source>
</evidence>
<dbReference type="EMBL" id="RRUE01000001">
    <property type="protein sequence ID" value="RRN45817.1"/>
    <property type="molecule type" value="Genomic_DNA"/>
</dbReference>
<evidence type="ECO:0000256" key="6">
    <source>
        <dbReference type="ARBA" id="ARBA00022842"/>
    </source>
</evidence>
<feature type="binding site" evidence="7">
    <location>
        <position position="93"/>
    </location>
    <ligand>
        <name>Mg(2+)</name>
        <dbReference type="ChEBI" id="CHEBI:18420"/>
        <label>2</label>
    </ligand>
</feature>
<evidence type="ECO:0000256" key="9">
    <source>
        <dbReference type="SAM" id="MobiDB-lite"/>
    </source>
</evidence>
<dbReference type="Proteomes" id="UP000270261">
    <property type="component" value="Unassembled WGS sequence"/>
</dbReference>
<dbReference type="CDD" id="cd01639">
    <property type="entry name" value="IMPase"/>
    <property type="match status" value="1"/>
</dbReference>